<evidence type="ECO:0000256" key="13">
    <source>
        <dbReference type="PROSITE-ProRule" id="PRU01087"/>
    </source>
</evidence>
<gene>
    <name evidence="16" type="ORF">PVAG01_01914</name>
</gene>
<feature type="transmembrane region" description="Helical" evidence="14">
    <location>
        <begin position="69"/>
        <end position="90"/>
    </location>
</feature>
<feature type="transmembrane region" description="Helical" evidence="14">
    <location>
        <begin position="153"/>
        <end position="171"/>
    </location>
</feature>
<reference evidence="16 17" key="1">
    <citation type="submission" date="2024-06" db="EMBL/GenBank/DDBJ databases">
        <title>Complete genome of Phlyctema vagabunda strain 19-DSS-EL-015.</title>
        <authorList>
            <person name="Fiorenzani C."/>
        </authorList>
    </citation>
    <scope>NUCLEOTIDE SEQUENCE [LARGE SCALE GENOMIC DNA]</scope>
    <source>
        <strain evidence="16 17">19-DSS-EL-015</strain>
    </source>
</reference>
<dbReference type="PANTHER" id="PTHR14207">
    <property type="entry name" value="STEROL ISOMERASE"/>
    <property type="match status" value="1"/>
</dbReference>
<keyword evidence="5" id="KW-0752">Steroid biosynthesis</keyword>
<accession>A0ABR4PYW2</accession>
<comment type="subcellular location">
    <subcellularLocation>
        <location evidence="1">Membrane</location>
        <topology evidence="1">Multi-pass membrane protein</topology>
    </subcellularLocation>
</comment>
<keyword evidence="7" id="KW-0756">Sterol biosynthesis</keyword>
<evidence type="ECO:0000256" key="6">
    <source>
        <dbReference type="ARBA" id="ARBA00022989"/>
    </source>
</evidence>
<evidence type="ECO:0000256" key="12">
    <source>
        <dbReference type="ARBA" id="ARBA00023235"/>
    </source>
</evidence>
<evidence type="ECO:0000256" key="14">
    <source>
        <dbReference type="SAM" id="Phobius"/>
    </source>
</evidence>
<keyword evidence="11" id="KW-0753">Steroid metabolism</keyword>
<name>A0ABR4PYW2_9HELO</name>
<dbReference type="PANTHER" id="PTHR14207:SF0">
    <property type="entry name" value="3-BETA-HYDROXYSTEROID-DELTA(8),DELTA(7)-ISOMERASE"/>
    <property type="match status" value="1"/>
</dbReference>
<dbReference type="PROSITE" id="PS51751">
    <property type="entry name" value="EXPERA"/>
    <property type="match status" value="1"/>
</dbReference>
<evidence type="ECO:0000259" key="15">
    <source>
        <dbReference type="PROSITE" id="PS51751"/>
    </source>
</evidence>
<comment type="caution">
    <text evidence="16">The sequence shown here is derived from an EMBL/GenBank/DDBJ whole genome shotgun (WGS) entry which is preliminary data.</text>
</comment>
<proteinExistence type="inferred from homology"/>
<keyword evidence="6 13" id="KW-1133">Transmembrane helix</keyword>
<feature type="transmembrane region" description="Helical" evidence="14">
    <location>
        <begin position="122"/>
        <end position="146"/>
    </location>
</feature>
<evidence type="ECO:0000256" key="5">
    <source>
        <dbReference type="ARBA" id="ARBA00022955"/>
    </source>
</evidence>
<evidence type="ECO:0000256" key="11">
    <source>
        <dbReference type="ARBA" id="ARBA00023221"/>
    </source>
</evidence>
<evidence type="ECO:0000256" key="3">
    <source>
        <dbReference type="ARBA" id="ARBA00022516"/>
    </source>
</evidence>
<feature type="transmembrane region" description="Helical" evidence="14">
    <location>
        <begin position="191"/>
        <end position="213"/>
    </location>
</feature>
<evidence type="ECO:0000313" key="16">
    <source>
        <dbReference type="EMBL" id="KAL3428405.1"/>
    </source>
</evidence>
<evidence type="ECO:0000256" key="4">
    <source>
        <dbReference type="ARBA" id="ARBA00022692"/>
    </source>
</evidence>
<evidence type="ECO:0000256" key="8">
    <source>
        <dbReference type="ARBA" id="ARBA00023098"/>
    </source>
</evidence>
<keyword evidence="9 13" id="KW-0472">Membrane</keyword>
<feature type="domain" description="EXPERA" evidence="15">
    <location>
        <begin position="66"/>
        <end position="212"/>
    </location>
</feature>
<sequence length="245" mass="27976">MYVLNMAEMAETIVHPYYPQSLRFQQYAANEWSVSQLIGAFAAGWIVILGIASAITRRQNPNLRGSEQVLVLWFVLTGLIHCFFEGYFVYNHASMPARRDFFGQLWKEYALSDSRYMSADPLVLVMESWTVAIWGPLSLLTAVLITQDSAYRYPVQALVSTGHIYGNLLYFSTSLYEEYAAGTRYYRPEPFYFWVYFVAMNAVWFVVPGWCLYGSVTETARAVGMARRVVGILDASKHAATKKRL</sequence>
<feature type="transmembrane region" description="Helical" evidence="14">
    <location>
        <begin position="37"/>
        <end position="57"/>
    </location>
</feature>
<keyword evidence="12" id="KW-0413">Isomerase</keyword>
<evidence type="ECO:0000313" key="17">
    <source>
        <dbReference type="Proteomes" id="UP001629113"/>
    </source>
</evidence>
<keyword evidence="8" id="KW-0443">Lipid metabolism</keyword>
<keyword evidence="4 13" id="KW-0812">Transmembrane</keyword>
<keyword evidence="17" id="KW-1185">Reference proteome</keyword>
<dbReference type="Proteomes" id="UP001629113">
    <property type="component" value="Unassembled WGS sequence"/>
</dbReference>
<comment type="similarity">
    <text evidence="2">Belongs to the EBP family.</text>
</comment>
<dbReference type="Pfam" id="PF05241">
    <property type="entry name" value="EBP"/>
    <property type="match status" value="1"/>
</dbReference>
<evidence type="ECO:0000256" key="9">
    <source>
        <dbReference type="ARBA" id="ARBA00023136"/>
    </source>
</evidence>
<dbReference type="InterPro" id="IPR033118">
    <property type="entry name" value="EXPERA"/>
</dbReference>
<evidence type="ECO:0000256" key="2">
    <source>
        <dbReference type="ARBA" id="ARBA00008337"/>
    </source>
</evidence>
<dbReference type="InterPro" id="IPR007905">
    <property type="entry name" value="EBP"/>
</dbReference>
<keyword evidence="3" id="KW-0444">Lipid biosynthesis</keyword>
<dbReference type="EMBL" id="JBFCZG010000001">
    <property type="protein sequence ID" value="KAL3428405.1"/>
    <property type="molecule type" value="Genomic_DNA"/>
</dbReference>
<evidence type="ECO:0000256" key="7">
    <source>
        <dbReference type="ARBA" id="ARBA00023011"/>
    </source>
</evidence>
<keyword evidence="10" id="KW-1207">Sterol metabolism</keyword>
<organism evidence="16 17">
    <name type="scientific">Phlyctema vagabunda</name>
    <dbReference type="NCBI Taxonomy" id="108571"/>
    <lineage>
        <taxon>Eukaryota</taxon>
        <taxon>Fungi</taxon>
        <taxon>Dikarya</taxon>
        <taxon>Ascomycota</taxon>
        <taxon>Pezizomycotina</taxon>
        <taxon>Leotiomycetes</taxon>
        <taxon>Helotiales</taxon>
        <taxon>Dermateaceae</taxon>
        <taxon>Phlyctema</taxon>
    </lineage>
</organism>
<evidence type="ECO:0000256" key="1">
    <source>
        <dbReference type="ARBA" id="ARBA00004141"/>
    </source>
</evidence>
<evidence type="ECO:0000256" key="10">
    <source>
        <dbReference type="ARBA" id="ARBA00023166"/>
    </source>
</evidence>
<protein>
    <submittedName>
        <fullName evidence="16">Emopamil binding protein</fullName>
    </submittedName>
</protein>